<organism evidence="1 2">
    <name type="scientific">Thermomonospora curvata (strain ATCC 19995 / DSM 43183 / JCM 3096 / KCTC 9072 / NBRC 15933 / NCIMB 10081 / Henssen B9)</name>
    <dbReference type="NCBI Taxonomy" id="471852"/>
    <lineage>
        <taxon>Bacteria</taxon>
        <taxon>Bacillati</taxon>
        <taxon>Actinomycetota</taxon>
        <taxon>Actinomycetes</taxon>
        <taxon>Streptosporangiales</taxon>
        <taxon>Thermomonosporaceae</taxon>
        <taxon>Thermomonospora</taxon>
    </lineage>
</organism>
<reference evidence="1 2" key="1">
    <citation type="journal article" date="2011" name="Stand. Genomic Sci.">
        <title>Complete genome sequence of Thermomonospora curvata type strain (B9).</title>
        <authorList>
            <person name="Chertkov O."/>
            <person name="Sikorski J."/>
            <person name="Nolan M."/>
            <person name="Lapidus A."/>
            <person name="Lucas S."/>
            <person name="Del Rio T.G."/>
            <person name="Tice H."/>
            <person name="Cheng J.F."/>
            <person name="Goodwin L."/>
            <person name="Pitluck S."/>
            <person name="Liolios K."/>
            <person name="Ivanova N."/>
            <person name="Mavromatis K."/>
            <person name="Mikhailova N."/>
            <person name="Ovchinnikova G."/>
            <person name="Pati A."/>
            <person name="Chen A."/>
            <person name="Palaniappan K."/>
            <person name="Djao O.D."/>
            <person name="Land M."/>
            <person name="Hauser L."/>
            <person name="Chang Y.J."/>
            <person name="Jeffries C.D."/>
            <person name="Brettin T."/>
            <person name="Han C."/>
            <person name="Detter J.C."/>
            <person name="Rohde M."/>
            <person name="Goker M."/>
            <person name="Woyke T."/>
            <person name="Bristow J."/>
            <person name="Eisen J.A."/>
            <person name="Markowitz V."/>
            <person name="Hugenholtz P."/>
            <person name="Klenk H.P."/>
            <person name="Kyrpides N.C."/>
        </authorList>
    </citation>
    <scope>NUCLEOTIDE SEQUENCE [LARGE SCALE GENOMIC DNA]</scope>
    <source>
        <strain evidence="2">ATCC 19995 / DSM 43183 / JCM 3096 / KCTC 9072 / NBRC 15933 / NCIMB 10081 / Henssen B9</strain>
    </source>
</reference>
<dbReference type="InterPro" id="IPR036567">
    <property type="entry name" value="RHF-like"/>
</dbReference>
<sequence length="123" mass="13661">MTDRTGPLPEIRFSTSKHVSRHDVERAREVFTRVLAHAPEPVLAVQVTLSVLTDPAAKNPSMASIRVDLNGRPVNAHAAAPAMGQAIAMTGDRLRIRLERMARHWEARRDRALRSLPRQAQSA</sequence>
<dbReference type="HOGENOM" id="CLU_2014177_0_0_11"/>
<evidence type="ECO:0000313" key="1">
    <source>
        <dbReference type="EMBL" id="ACY97591.1"/>
    </source>
</evidence>
<dbReference type="Proteomes" id="UP000001918">
    <property type="component" value="Chromosome"/>
</dbReference>
<dbReference type="AlphaFoldDB" id="D1ADY1"/>
<dbReference type="SUPFAM" id="SSF69754">
    <property type="entry name" value="Ribosome binding protein Y (YfiA homologue)"/>
    <property type="match status" value="1"/>
</dbReference>
<dbReference type="STRING" id="471852.Tcur_2024"/>
<protein>
    <recommendedName>
        <fullName evidence="3">Sigma 54 modulation protein/ribosomal protein S30EA</fullName>
    </recommendedName>
</protein>
<keyword evidence="2" id="KW-1185">Reference proteome</keyword>
<accession>D1ADY1</accession>
<dbReference type="OrthoDB" id="3825664at2"/>
<name>D1ADY1_THECD</name>
<gene>
    <name evidence="1" type="ordered locus">Tcur_2024</name>
</gene>
<evidence type="ECO:0008006" key="3">
    <source>
        <dbReference type="Google" id="ProtNLM"/>
    </source>
</evidence>
<dbReference type="RefSeq" id="WP_012852375.1">
    <property type="nucleotide sequence ID" value="NC_013510.1"/>
</dbReference>
<dbReference type="EMBL" id="CP001738">
    <property type="protein sequence ID" value="ACY97591.1"/>
    <property type="molecule type" value="Genomic_DNA"/>
</dbReference>
<dbReference type="eggNOG" id="COG1544">
    <property type="taxonomic scope" value="Bacteria"/>
</dbReference>
<dbReference type="KEGG" id="tcu:Tcur_2024"/>
<proteinExistence type="predicted"/>
<evidence type="ECO:0000313" key="2">
    <source>
        <dbReference type="Proteomes" id="UP000001918"/>
    </source>
</evidence>